<protein>
    <submittedName>
        <fullName evidence="2">Uncharacterized protein</fullName>
    </submittedName>
</protein>
<evidence type="ECO:0000313" key="2">
    <source>
        <dbReference type="EMBL" id="KAK6333880.1"/>
    </source>
</evidence>
<evidence type="ECO:0000313" key="3">
    <source>
        <dbReference type="Proteomes" id="UP001373714"/>
    </source>
</evidence>
<feature type="region of interest" description="Disordered" evidence="1">
    <location>
        <begin position="326"/>
        <end position="398"/>
    </location>
</feature>
<name>A0AAV9U5T0_9PEZI</name>
<feature type="compositionally biased region" description="Basic and acidic residues" evidence="1">
    <location>
        <begin position="102"/>
        <end position="145"/>
    </location>
</feature>
<evidence type="ECO:0000256" key="1">
    <source>
        <dbReference type="SAM" id="MobiDB-lite"/>
    </source>
</evidence>
<feature type="compositionally biased region" description="Basic residues" evidence="1">
    <location>
        <begin position="350"/>
        <end position="363"/>
    </location>
</feature>
<dbReference type="Proteomes" id="UP001373714">
    <property type="component" value="Unassembled WGS sequence"/>
</dbReference>
<feature type="compositionally biased region" description="Pro residues" evidence="1">
    <location>
        <begin position="160"/>
        <end position="178"/>
    </location>
</feature>
<feature type="compositionally biased region" description="Low complexity" evidence="1">
    <location>
        <begin position="336"/>
        <end position="348"/>
    </location>
</feature>
<comment type="caution">
    <text evidence="2">The sequence shown here is derived from an EMBL/GenBank/DDBJ whole genome shotgun (WGS) entry which is preliminary data.</text>
</comment>
<proteinExistence type="predicted"/>
<feature type="compositionally biased region" description="Polar residues" evidence="1">
    <location>
        <begin position="239"/>
        <end position="251"/>
    </location>
</feature>
<dbReference type="AlphaFoldDB" id="A0AAV9U5T0"/>
<feature type="region of interest" description="Disordered" evidence="1">
    <location>
        <begin position="1"/>
        <end position="48"/>
    </location>
</feature>
<feature type="compositionally biased region" description="Pro residues" evidence="1">
    <location>
        <begin position="222"/>
        <end position="233"/>
    </location>
</feature>
<feature type="compositionally biased region" description="Basic and acidic residues" evidence="1">
    <location>
        <begin position="82"/>
        <end position="92"/>
    </location>
</feature>
<feature type="compositionally biased region" description="Acidic residues" evidence="1">
    <location>
        <begin position="69"/>
        <end position="81"/>
    </location>
</feature>
<feature type="region of interest" description="Disordered" evidence="1">
    <location>
        <begin position="218"/>
        <end position="258"/>
    </location>
</feature>
<organism evidence="2 3">
    <name type="scientific">Orbilia blumenaviensis</name>
    <dbReference type="NCBI Taxonomy" id="1796055"/>
    <lineage>
        <taxon>Eukaryota</taxon>
        <taxon>Fungi</taxon>
        <taxon>Dikarya</taxon>
        <taxon>Ascomycota</taxon>
        <taxon>Pezizomycotina</taxon>
        <taxon>Orbiliomycetes</taxon>
        <taxon>Orbiliales</taxon>
        <taxon>Orbiliaceae</taxon>
        <taxon>Orbilia</taxon>
    </lineage>
</organism>
<feature type="compositionally biased region" description="Basic and acidic residues" evidence="1">
    <location>
        <begin position="187"/>
        <end position="199"/>
    </location>
</feature>
<keyword evidence="3" id="KW-1185">Reference proteome</keyword>
<dbReference type="EMBL" id="JAVHNS010000016">
    <property type="protein sequence ID" value="KAK6333880.1"/>
    <property type="molecule type" value="Genomic_DNA"/>
</dbReference>
<gene>
    <name evidence="2" type="ORF">TWF730_004063</name>
</gene>
<reference evidence="2 3" key="1">
    <citation type="submission" date="2019-10" db="EMBL/GenBank/DDBJ databases">
        <authorList>
            <person name="Palmer J.M."/>
        </authorList>
    </citation>
    <scope>NUCLEOTIDE SEQUENCE [LARGE SCALE GENOMIC DNA]</scope>
    <source>
        <strain evidence="2 3">TWF730</strain>
    </source>
</reference>
<feature type="region of interest" description="Disordered" evidence="1">
    <location>
        <begin position="62"/>
        <end position="206"/>
    </location>
</feature>
<sequence length="469" mass="54164">MSSSLPPPAAVTNPLQQQPERTTHSRYFHRVSSSQRSHSPPPSPDRKPICTVIKNVLCFSLCGRKRPDSDDDDYEDDEGETEDARIEAKLLDLEESVISSEEQTKAPEGDRLPVFTRLRDWTEHQREEARRKRDGEREWRRRQQQQEEEEEREERNDGMPPRPASMPVPASNPIPPGFPRERRRRRSDGQLHKPRRDGWRAGTIRKWDNPVFEEEFNIPARKPVPSPPSPLLTPPRSAENWSAPNLFTEPNLTGGRIYSNPPQVLQKPMPTREARPVVPPKIPLHAGNYGYDSAPGPDFKEDSGQRRRGPFLSVNLQRMGEILPAVLGPGRLDNDSGSLSSSSSSSSSPTRKHRHLKRKKAKKVAVDSSHPHHTHGHGMHYHHHHKSHRTLKDDTRRRKNLTPSSMYVEVEVAPEKKHHKQHCRKHRHKHRCRRHYLEEAAILNATEVPQVVWGGYYRDPVLWQRYDFI</sequence>
<feature type="region of interest" description="Disordered" evidence="1">
    <location>
        <begin position="287"/>
        <end position="307"/>
    </location>
</feature>
<accession>A0AAV9U5T0</accession>
<feature type="compositionally biased region" description="Basic residues" evidence="1">
    <location>
        <begin position="371"/>
        <end position="389"/>
    </location>
</feature>